<dbReference type="Pfam" id="PF11932">
    <property type="entry name" value="DUF3450"/>
    <property type="match status" value="1"/>
</dbReference>
<name>A0A520MW54_9GAMM</name>
<dbReference type="PIRSF" id="PIRSF028069">
    <property type="entry name" value="UCP028069"/>
    <property type="match status" value="1"/>
</dbReference>
<reference evidence="2 3" key="1">
    <citation type="submission" date="2019-02" db="EMBL/GenBank/DDBJ databases">
        <title>Prokaryotic population dynamics and viral predation in marine succession experiment using metagenomics: the confinement effect.</title>
        <authorList>
            <person name="Haro-Moreno J.M."/>
            <person name="Rodriguez-Valera F."/>
            <person name="Lopez-Perez M."/>
        </authorList>
    </citation>
    <scope>NUCLEOTIDE SEQUENCE [LARGE SCALE GENOMIC DNA]</scope>
    <source>
        <strain evidence="2">MED-G161</strain>
    </source>
</reference>
<feature type="chain" id="PRO_5021815524" evidence="1">
    <location>
        <begin position="23"/>
        <end position="255"/>
    </location>
</feature>
<feature type="signal peptide" evidence="1">
    <location>
        <begin position="1"/>
        <end position="22"/>
    </location>
</feature>
<evidence type="ECO:0000313" key="3">
    <source>
        <dbReference type="Proteomes" id="UP000315498"/>
    </source>
</evidence>
<dbReference type="EMBL" id="SHBG01000004">
    <property type="protein sequence ID" value="RZO25457.1"/>
    <property type="molecule type" value="Genomic_DNA"/>
</dbReference>
<protein>
    <submittedName>
        <fullName evidence="2">DUF3450 domain-containing protein</fullName>
    </submittedName>
</protein>
<dbReference type="Proteomes" id="UP000315498">
    <property type="component" value="Unassembled WGS sequence"/>
</dbReference>
<sequence>MYKYKKSISLLTVFFATLLISANEIVVEANMESVLEVGRENQTLSANSQDKIDKTERQTDKIVNEYKVVSKQVEGLKLYNAQKRIQIQAQLDLMDKLDEQLVQVVVMQRQIPPLAQKMLDTLETFIQLDTPFRNEERRSRVDLVRASLSKPKVTASEQVRQVLEAYNIEAEYGRKIDTYEDKLSDGTVVNILVIGRVGMFYQTKDERTSGRWDNETGSWEELSGSYRKPIRDGIRMAKKLAPTDMLMMPVVKGDA</sequence>
<dbReference type="InterPro" id="IPR016866">
    <property type="entry name" value="UCP028069"/>
</dbReference>
<organism evidence="2 3">
    <name type="scientific">SAR86 cluster bacterium</name>
    <dbReference type="NCBI Taxonomy" id="2030880"/>
    <lineage>
        <taxon>Bacteria</taxon>
        <taxon>Pseudomonadati</taxon>
        <taxon>Pseudomonadota</taxon>
        <taxon>Gammaproteobacteria</taxon>
        <taxon>SAR86 cluster</taxon>
    </lineage>
</organism>
<dbReference type="AlphaFoldDB" id="A0A520MW54"/>
<evidence type="ECO:0000313" key="2">
    <source>
        <dbReference type="EMBL" id="RZO25457.1"/>
    </source>
</evidence>
<gene>
    <name evidence="2" type="ORF">EVA94_00780</name>
</gene>
<evidence type="ECO:0000256" key="1">
    <source>
        <dbReference type="SAM" id="SignalP"/>
    </source>
</evidence>
<comment type="caution">
    <text evidence="2">The sequence shown here is derived from an EMBL/GenBank/DDBJ whole genome shotgun (WGS) entry which is preliminary data.</text>
</comment>
<accession>A0A520MW54</accession>
<keyword evidence="1" id="KW-0732">Signal</keyword>
<proteinExistence type="predicted"/>